<evidence type="ECO:0000313" key="1">
    <source>
        <dbReference type="EMBL" id="GFU09674.1"/>
    </source>
</evidence>
<dbReference type="Gene3D" id="3.40.50.720">
    <property type="entry name" value="NAD(P)-binding Rossmann-like Domain"/>
    <property type="match status" value="1"/>
</dbReference>
<dbReference type="InterPro" id="IPR036291">
    <property type="entry name" value="NAD(P)-bd_dom_sf"/>
</dbReference>
<dbReference type="Proteomes" id="UP000887013">
    <property type="component" value="Unassembled WGS sequence"/>
</dbReference>
<sequence>MEVNTFGVVRITKAFLPLLRKSKGRIINITSLAGRTTLQYMGPYFMSKHATVAFNDCLRKELGVWGIRVISIEPDFFATQLTNQKLVDENIDASISLIPNDLRSDYGEKFLDAFIPMKRYLFQFTSSKTKIVIDALDSAITLKYPDSIYEPRGSILTTVLIKIYTTIPYAWQDFVFSAGHYILGFPKPKTAS</sequence>
<dbReference type="AlphaFoldDB" id="A0A8X6QE76"/>
<dbReference type="PANTHER" id="PTHR43313">
    <property type="entry name" value="SHORT-CHAIN DEHYDROGENASE/REDUCTASE FAMILY 9C"/>
    <property type="match status" value="1"/>
</dbReference>
<dbReference type="InterPro" id="IPR002347">
    <property type="entry name" value="SDR_fam"/>
</dbReference>
<dbReference type="EMBL" id="BMAW01028902">
    <property type="protein sequence ID" value="GFU09674.1"/>
    <property type="molecule type" value="Genomic_DNA"/>
</dbReference>
<accession>A0A8X6QE76</accession>
<comment type="caution">
    <text evidence="1">The sequence shown here is derived from an EMBL/GenBank/DDBJ whole genome shotgun (WGS) entry which is preliminary data.</text>
</comment>
<gene>
    <name evidence="1" type="primary">BDH1</name>
    <name evidence="1" type="ORF">NPIL_125091</name>
</gene>
<keyword evidence="2" id="KW-1185">Reference proteome</keyword>
<dbReference type="Pfam" id="PF00106">
    <property type="entry name" value="adh_short"/>
    <property type="match status" value="1"/>
</dbReference>
<organism evidence="1 2">
    <name type="scientific">Nephila pilipes</name>
    <name type="common">Giant wood spider</name>
    <name type="synonym">Nephila maculata</name>
    <dbReference type="NCBI Taxonomy" id="299642"/>
    <lineage>
        <taxon>Eukaryota</taxon>
        <taxon>Metazoa</taxon>
        <taxon>Ecdysozoa</taxon>
        <taxon>Arthropoda</taxon>
        <taxon>Chelicerata</taxon>
        <taxon>Arachnida</taxon>
        <taxon>Araneae</taxon>
        <taxon>Araneomorphae</taxon>
        <taxon>Entelegynae</taxon>
        <taxon>Araneoidea</taxon>
        <taxon>Nephilidae</taxon>
        <taxon>Nephila</taxon>
    </lineage>
</organism>
<dbReference type="SUPFAM" id="SSF51735">
    <property type="entry name" value="NAD(P)-binding Rossmann-fold domains"/>
    <property type="match status" value="1"/>
</dbReference>
<reference evidence="1" key="1">
    <citation type="submission" date="2020-08" db="EMBL/GenBank/DDBJ databases">
        <title>Multicomponent nature underlies the extraordinary mechanical properties of spider dragline silk.</title>
        <authorList>
            <person name="Kono N."/>
            <person name="Nakamura H."/>
            <person name="Mori M."/>
            <person name="Yoshida Y."/>
            <person name="Ohtoshi R."/>
            <person name="Malay A.D."/>
            <person name="Moran D.A.P."/>
            <person name="Tomita M."/>
            <person name="Numata K."/>
            <person name="Arakawa K."/>
        </authorList>
    </citation>
    <scope>NUCLEOTIDE SEQUENCE</scope>
</reference>
<dbReference type="OrthoDB" id="6433497at2759"/>
<evidence type="ECO:0000313" key="2">
    <source>
        <dbReference type="Proteomes" id="UP000887013"/>
    </source>
</evidence>
<dbReference type="PRINTS" id="PR00081">
    <property type="entry name" value="GDHRDH"/>
</dbReference>
<protein>
    <submittedName>
        <fullName evidence="1">Uncharacterized protein</fullName>
    </submittedName>
</protein>
<proteinExistence type="predicted"/>
<dbReference type="PANTHER" id="PTHR43313:SF36">
    <property type="entry name" value="D-BETA-HYDROXYBUTYRATE DEHYDROGENASE, MITOCHONDRIAL"/>
    <property type="match status" value="1"/>
</dbReference>
<name>A0A8X6QE76_NEPPI</name>
<dbReference type="GO" id="GO:0008202">
    <property type="term" value="P:steroid metabolic process"/>
    <property type="evidence" value="ECO:0007669"/>
    <property type="project" value="TreeGrafter"/>
</dbReference>
<dbReference type="GO" id="GO:0016491">
    <property type="term" value="F:oxidoreductase activity"/>
    <property type="evidence" value="ECO:0007669"/>
    <property type="project" value="TreeGrafter"/>
</dbReference>